<reference evidence="1 2" key="1">
    <citation type="submission" date="2017-06" db="EMBL/GenBank/DDBJ databases">
        <title>Cmopartive genomic analysis of Ambrosia Fusariam Clade fungi.</title>
        <authorList>
            <person name="Stajich J.E."/>
            <person name="Carrillo J."/>
            <person name="Kijimoto T."/>
            <person name="Eskalen A."/>
            <person name="O'Donnell K."/>
            <person name="Kasson M."/>
        </authorList>
    </citation>
    <scope>NUCLEOTIDE SEQUENCE [LARGE SCALE GENOMIC DNA]</scope>
    <source>
        <strain evidence="1 2">NRRL 20438</strain>
    </source>
</reference>
<sequence length="212" mass="23517">MRKLSSEEPRDRDDFSLVEMFIFWSKISLLRLDLPARDESTQNSRNKPLILPDRGLLLSPARSYQLSNLPRHHHTTALCNHLHTLPPCASPTTSTTTTSPPCPRPVSYLCHYSYCAAALYDPISGEPLAPCDDISDSSPGGDISNPCTMGLCLINPRCKSGACRLEDLGGRWVCCACGRGRNSSYQCLNYQPTAPDTFCYHQICENCTEDKT</sequence>
<keyword evidence="2" id="KW-1185">Reference proteome</keyword>
<protein>
    <submittedName>
        <fullName evidence="1">Uncharacterized protein</fullName>
    </submittedName>
</protein>
<comment type="caution">
    <text evidence="1">The sequence shown here is derived from an EMBL/GenBank/DDBJ whole genome shotgun (WGS) entry which is preliminary data.</text>
</comment>
<gene>
    <name evidence="1" type="ORF">CDV31_008287</name>
</gene>
<dbReference type="EMBL" id="NIZV01000108">
    <property type="protein sequence ID" value="RSM08074.1"/>
    <property type="molecule type" value="Genomic_DNA"/>
</dbReference>
<dbReference type="AlphaFoldDB" id="A0A428U1A8"/>
<proteinExistence type="predicted"/>
<evidence type="ECO:0000313" key="1">
    <source>
        <dbReference type="EMBL" id="RSM08074.1"/>
    </source>
</evidence>
<dbReference type="Proteomes" id="UP000288429">
    <property type="component" value="Unassembled WGS sequence"/>
</dbReference>
<accession>A0A428U1A8</accession>
<evidence type="ECO:0000313" key="2">
    <source>
        <dbReference type="Proteomes" id="UP000288429"/>
    </source>
</evidence>
<name>A0A428U1A8_9HYPO</name>
<organism evidence="1 2">
    <name type="scientific">Fusarium ambrosium</name>
    <dbReference type="NCBI Taxonomy" id="131363"/>
    <lineage>
        <taxon>Eukaryota</taxon>
        <taxon>Fungi</taxon>
        <taxon>Dikarya</taxon>
        <taxon>Ascomycota</taxon>
        <taxon>Pezizomycotina</taxon>
        <taxon>Sordariomycetes</taxon>
        <taxon>Hypocreomycetidae</taxon>
        <taxon>Hypocreales</taxon>
        <taxon>Nectriaceae</taxon>
        <taxon>Fusarium</taxon>
        <taxon>Fusarium solani species complex</taxon>
    </lineage>
</organism>